<comment type="caution">
    <text evidence="2">The sequence shown here is derived from an EMBL/GenBank/DDBJ whole genome shotgun (WGS) entry which is preliminary data.</text>
</comment>
<proteinExistence type="predicted"/>
<evidence type="ECO:0000313" key="2">
    <source>
        <dbReference type="EMBL" id="POI19237.1"/>
    </source>
</evidence>
<name>A0A2P4S528_BAMTH</name>
<accession>A0A2P4S528</accession>
<dbReference type="EMBL" id="PPHD01106081">
    <property type="protein sequence ID" value="POI19237.1"/>
    <property type="molecule type" value="Genomic_DNA"/>
</dbReference>
<feature type="compositionally biased region" description="Polar residues" evidence="1">
    <location>
        <begin position="47"/>
        <end position="57"/>
    </location>
</feature>
<gene>
    <name evidence="2" type="ORF">CIB84_017019</name>
</gene>
<dbReference type="Proteomes" id="UP000237246">
    <property type="component" value="Unassembled WGS sequence"/>
</dbReference>
<feature type="region of interest" description="Disordered" evidence="1">
    <location>
        <begin position="27"/>
        <end position="57"/>
    </location>
</feature>
<protein>
    <submittedName>
        <fullName evidence="2">Uncharacterized protein</fullName>
    </submittedName>
</protein>
<reference evidence="2 3" key="1">
    <citation type="submission" date="2018-01" db="EMBL/GenBank/DDBJ databases">
        <title>Comparison of the Chinese Bamboo Partridge and Red Junglefowl genome sequences highlights the importance of demography in genome evolution.</title>
        <authorList>
            <person name="Tiley G.P."/>
            <person name="Kimball R.T."/>
            <person name="Braun E.L."/>
            <person name="Burleigh J.G."/>
        </authorList>
    </citation>
    <scope>NUCLEOTIDE SEQUENCE [LARGE SCALE GENOMIC DNA]</scope>
    <source>
        <strain evidence="2">RTK389</strain>
        <tissue evidence="2">Blood</tissue>
    </source>
</reference>
<evidence type="ECO:0000256" key="1">
    <source>
        <dbReference type="SAM" id="MobiDB-lite"/>
    </source>
</evidence>
<evidence type="ECO:0000313" key="3">
    <source>
        <dbReference type="Proteomes" id="UP000237246"/>
    </source>
</evidence>
<sequence>MTSHCYRPSPALSTWVRFPLPGSFRAPQRKTPQCGSIHPNPFAEPSWSPTTISGNAF</sequence>
<dbReference type="AlphaFoldDB" id="A0A2P4S528"/>
<organism evidence="2 3">
    <name type="scientific">Bambusicola thoracicus</name>
    <name type="common">Chinese bamboo-partridge</name>
    <name type="synonym">Perdix thoracica</name>
    <dbReference type="NCBI Taxonomy" id="9083"/>
    <lineage>
        <taxon>Eukaryota</taxon>
        <taxon>Metazoa</taxon>
        <taxon>Chordata</taxon>
        <taxon>Craniata</taxon>
        <taxon>Vertebrata</taxon>
        <taxon>Euteleostomi</taxon>
        <taxon>Archelosauria</taxon>
        <taxon>Archosauria</taxon>
        <taxon>Dinosauria</taxon>
        <taxon>Saurischia</taxon>
        <taxon>Theropoda</taxon>
        <taxon>Coelurosauria</taxon>
        <taxon>Aves</taxon>
        <taxon>Neognathae</taxon>
        <taxon>Galloanserae</taxon>
        <taxon>Galliformes</taxon>
        <taxon>Phasianidae</taxon>
        <taxon>Perdicinae</taxon>
        <taxon>Bambusicola</taxon>
    </lineage>
</organism>
<keyword evidence="3" id="KW-1185">Reference proteome</keyword>